<evidence type="ECO:0000313" key="1">
    <source>
        <dbReference type="EMBL" id="AIW01761.1"/>
    </source>
</evidence>
<keyword evidence="2" id="KW-1185">Reference proteome</keyword>
<proteinExistence type="predicted"/>
<reference evidence="2" key="1">
    <citation type="submission" date="2014-08" db="EMBL/GenBank/DDBJ databases">
        <authorList>
            <person name="Gozdek A."/>
            <person name="Dabrowski K."/>
            <person name="Lobocka M."/>
        </authorList>
    </citation>
    <scope>NUCLEOTIDE SEQUENCE [LARGE SCALE GENOMIC DNA]</scope>
</reference>
<protein>
    <submittedName>
        <fullName evidence="1">Uncharacterized protein</fullName>
    </submittedName>
</protein>
<evidence type="ECO:0000313" key="2">
    <source>
        <dbReference type="Proteomes" id="UP000203203"/>
    </source>
</evidence>
<dbReference type="EMBL" id="KM434186">
    <property type="protein sequence ID" value="AIW01761.1"/>
    <property type="molecule type" value="Genomic_DNA"/>
</dbReference>
<gene>
    <name evidence="1" type="ORF">vB_PaeM_PS2400059</name>
</gene>
<dbReference type="RefSeq" id="YP_009206021.1">
    <property type="nucleotide sequence ID" value="NC_028882.1"/>
</dbReference>
<dbReference type="GeneID" id="26632635"/>
<organism evidence="1 2">
    <name type="scientific">Pseudomonas phage vB_PaeM_PS24</name>
    <dbReference type="NCBI Taxonomy" id="1542092"/>
    <lineage>
        <taxon>Viruses</taxon>
        <taxon>Duplodnaviria</taxon>
        <taxon>Heunggongvirae</taxon>
        <taxon>Uroviricota</taxon>
        <taxon>Caudoviricetes</taxon>
        <taxon>Vandenendeviridae</taxon>
        <taxon>Nankokuvirus</taxon>
        <taxon>Nankokuvirus PS24</taxon>
    </lineage>
</organism>
<sequence length="161" mass="18664">MPYTGDPKNNVVDQLRLMVGDIWDDIEILTDEDYQYFIDMYNGNIRRAFLDVVRSILFKLARYVRERTGDIEVYGSDWWKAYRQTLQDILKDPNLTTVIALPYVGGVSAKDMAMNNANPDNVARKIFIGFNRDLRLYEQQNVGYNDMPRIGKALDAQPNLC</sequence>
<dbReference type="Proteomes" id="UP000203203">
    <property type="component" value="Segment"/>
</dbReference>
<accession>A0A0K0L9G1</accession>
<name>A0A0K0L9G1_9CAUD</name>
<dbReference type="KEGG" id="vg:26632635"/>